<dbReference type="AlphaFoldDB" id="A0A5C6UC67"/>
<evidence type="ECO:0000256" key="1">
    <source>
        <dbReference type="ARBA" id="ARBA00006484"/>
    </source>
</evidence>
<evidence type="ECO:0000313" key="4">
    <source>
        <dbReference type="EMBL" id="TXC69615.1"/>
    </source>
</evidence>
<proteinExistence type="inferred from homology"/>
<name>A0A5C6UC67_9SPHN</name>
<dbReference type="RefSeq" id="WP_147079036.1">
    <property type="nucleotide sequence ID" value="NZ_VOQR01000001.1"/>
</dbReference>
<dbReference type="PRINTS" id="PR00080">
    <property type="entry name" value="SDRFAMILY"/>
</dbReference>
<dbReference type="PANTHER" id="PTHR43477:SF4">
    <property type="entry name" value="DEHYDROGENASE_REDUCTASE SDR FAMILY MEMBER 6"/>
    <property type="match status" value="1"/>
</dbReference>
<dbReference type="SUPFAM" id="SSF51735">
    <property type="entry name" value="NAD(P)-binding Rossmann-fold domains"/>
    <property type="match status" value="1"/>
</dbReference>
<dbReference type="Proteomes" id="UP000321250">
    <property type="component" value="Unassembled WGS sequence"/>
</dbReference>
<evidence type="ECO:0000256" key="2">
    <source>
        <dbReference type="ARBA" id="ARBA00023002"/>
    </source>
</evidence>
<dbReference type="Gene3D" id="3.40.50.720">
    <property type="entry name" value="NAD(P)-binding Rossmann-like Domain"/>
    <property type="match status" value="1"/>
</dbReference>
<organism evidence="4 5">
    <name type="scientific">Sphingomonas ginsenosidivorax</name>
    <dbReference type="NCBI Taxonomy" id="862135"/>
    <lineage>
        <taxon>Bacteria</taxon>
        <taxon>Pseudomonadati</taxon>
        <taxon>Pseudomonadota</taxon>
        <taxon>Alphaproteobacteria</taxon>
        <taxon>Sphingomonadales</taxon>
        <taxon>Sphingomonadaceae</taxon>
        <taxon>Sphingomonas</taxon>
    </lineage>
</organism>
<dbReference type="Pfam" id="PF13561">
    <property type="entry name" value="adh_short_C2"/>
    <property type="match status" value="1"/>
</dbReference>
<protein>
    <submittedName>
        <fullName evidence="4">SDR family oxidoreductase</fullName>
    </submittedName>
</protein>
<dbReference type="FunFam" id="3.40.50.720:FF:000084">
    <property type="entry name" value="Short-chain dehydrogenase reductase"/>
    <property type="match status" value="1"/>
</dbReference>
<dbReference type="EMBL" id="VOQR01000001">
    <property type="protein sequence ID" value="TXC69615.1"/>
    <property type="molecule type" value="Genomic_DNA"/>
</dbReference>
<dbReference type="InterPro" id="IPR002347">
    <property type="entry name" value="SDR_fam"/>
</dbReference>
<dbReference type="GO" id="GO:0016491">
    <property type="term" value="F:oxidoreductase activity"/>
    <property type="evidence" value="ECO:0007669"/>
    <property type="project" value="UniProtKB-KW"/>
</dbReference>
<sequence length="247" mass="25490">MGERLAGKRVLVTAAGQGIGRAIAQTFEREGATVFALDRDAALIAACARPIVLDLLDHDAIDRLPAQTGAIDVLVNAAGIVHSGTASSCALDDWDAGFALNVTAMFRTIRAYLPGMIAANRGSIVNIASVASSIIGVPDRFIYGTTKAAVIGMTKAVAADFVGCGVRCNAICPGTVETPSLLGRVRDLAERDDLTTEAAHAAFAARQPIGRLGRVDEIAALALHLASDESGFTTGTAAVIDGGWTLF</sequence>
<dbReference type="InterPro" id="IPR020904">
    <property type="entry name" value="Sc_DH/Rdtase_CS"/>
</dbReference>
<comment type="similarity">
    <text evidence="1">Belongs to the short-chain dehydrogenases/reductases (SDR) family.</text>
</comment>
<gene>
    <name evidence="4" type="ORF">FSB78_00545</name>
</gene>
<evidence type="ECO:0000313" key="5">
    <source>
        <dbReference type="Proteomes" id="UP000321250"/>
    </source>
</evidence>
<dbReference type="PANTHER" id="PTHR43477">
    <property type="entry name" value="DIHYDROANTICAPSIN 7-DEHYDROGENASE"/>
    <property type="match status" value="1"/>
</dbReference>
<dbReference type="PRINTS" id="PR00081">
    <property type="entry name" value="GDHRDH"/>
</dbReference>
<keyword evidence="2" id="KW-0560">Oxidoreductase</keyword>
<dbReference type="OrthoDB" id="9789398at2"/>
<comment type="caution">
    <text evidence="4">The sequence shown here is derived from an EMBL/GenBank/DDBJ whole genome shotgun (WGS) entry which is preliminary data.</text>
</comment>
<keyword evidence="3" id="KW-0520">NAD</keyword>
<dbReference type="PROSITE" id="PS00061">
    <property type="entry name" value="ADH_SHORT"/>
    <property type="match status" value="1"/>
</dbReference>
<keyword evidence="5" id="KW-1185">Reference proteome</keyword>
<evidence type="ECO:0000256" key="3">
    <source>
        <dbReference type="ARBA" id="ARBA00023027"/>
    </source>
</evidence>
<dbReference type="InterPro" id="IPR036291">
    <property type="entry name" value="NAD(P)-bd_dom_sf"/>
</dbReference>
<reference evidence="4 5" key="1">
    <citation type="journal article" date="2013" name="Antonie Van Leeuwenhoek">
        <title>Sphingomonas ginsenosidivorax sp. nov., with the ability to transform ginsenosides.</title>
        <authorList>
            <person name="Jin X.F."/>
            <person name="Kim J.K."/>
            <person name="Liu Q.M."/>
            <person name="Kang M.S."/>
            <person name="He D."/>
            <person name="Jin F.X."/>
            <person name="Kim S.C."/>
            <person name="Im W.T."/>
        </authorList>
    </citation>
    <scope>NUCLEOTIDE SEQUENCE [LARGE SCALE GENOMIC DNA]</scope>
    <source>
        <strain evidence="4 5">KHI67</strain>
    </source>
</reference>
<dbReference type="InterPro" id="IPR051122">
    <property type="entry name" value="SDR_DHRS6-like"/>
</dbReference>
<accession>A0A5C6UC67</accession>